<keyword evidence="2" id="KW-1185">Reference proteome</keyword>
<proteinExistence type="predicted"/>
<dbReference type="RefSeq" id="WP_068451245.1">
    <property type="nucleotide sequence ID" value="NZ_CP150660.1"/>
</dbReference>
<name>A0A176T6Z8_9FLAO</name>
<dbReference type="STRING" id="1333662.LPB303_13605"/>
<sequence length="200" mass="23244">MRTKWYIGTLFLLFICFGAFHEEVTLPNQEIVLEFVDAKIDNKDIESTIADVKEKLLKIGVSNIKINETDHGTLKISYYSVFHIDNIKKKLVQEHALVVNTNSNHKEKNKTSSKYHIDIHEITNKADISNSDFHFVLEIKYNSDKLTNYNSFAFLKKIDQNKANQLFKTTYKVHKKNPFIKDKTSYNEPEVRAGPNSFLL</sequence>
<organism evidence="1 2">
    <name type="scientific">Polaribacter atrinae</name>
    <dbReference type="NCBI Taxonomy" id="1333662"/>
    <lineage>
        <taxon>Bacteria</taxon>
        <taxon>Pseudomonadati</taxon>
        <taxon>Bacteroidota</taxon>
        <taxon>Flavobacteriia</taxon>
        <taxon>Flavobacteriales</taxon>
        <taxon>Flavobacteriaceae</taxon>
    </lineage>
</organism>
<evidence type="ECO:0000313" key="2">
    <source>
        <dbReference type="Proteomes" id="UP000076923"/>
    </source>
</evidence>
<reference evidence="1 2" key="1">
    <citation type="submission" date="2016-02" db="EMBL/GenBank/DDBJ databases">
        <title>Draft genome sequence of Polaribacter atrinae KACC17473.</title>
        <authorList>
            <person name="Shin S.-K."/>
            <person name="Yi H."/>
        </authorList>
    </citation>
    <scope>NUCLEOTIDE SEQUENCE [LARGE SCALE GENOMIC DNA]</scope>
    <source>
        <strain evidence="1 2">KACC 17473</strain>
    </source>
</reference>
<dbReference type="OrthoDB" id="1144910at2"/>
<comment type="caution">
    <text evidence="1">The sequence shown here is derived from an EMBL/GenBank/DDBJ whole genome shotgun (WGS) entry which is preliminary data.</text>
</comment>
<protein>
    <submittedName>
        <fullName evidence="1">Uncharacterized protein</fullName>
    </submittedName>
</protein>
<accession>A0A176T6Z8</accession>
<dbReference type="Proteomes" id="UP000076923">
    <property type="component" value="Unassembled WGS sequence"/>
</dbReference>
<gene>
    <name evidence="1" type="ORF">LPB303_13605</name>
</gene>
<dbReference type="EMBL" id="LVWE01000056">
    <property type="protein sequence ID" value="OAD43116.1"/>
    <property type="molecule type" value="Genomic_DNA"/>
</dbReference>
<evidence type="ECO:0000313" key="1">
    <source>
        <dbReference type="EMBL" id="OAD43116.1"/>
    </source>
</evidence>
<dbReference type="AlphaFoldDB" id="A0A176T6Z8"/>